<dbReference type="AlphaFoldDB" id="A0A2G5F5T6"/>
<feature type="coiled-coil region" evidence="1">
    <location>
        <begin position="137"/>
        <end position="178"/>
    </location>
</feature>
<gene>
    <name evidence="5" type="ORF">AQUCO_00200985v1</name>
</gene>
<dbReference type="Proteomes" id="UP000230069">
    <property type="component" value="Unassembled WGS sequence"/>
</dbReference>
<keyword evidence="3" id="KW-0472">Membrane</keyword>
<dbReference type="FunCoup" id="A0A2G5F5T6">
    <property type="interactions" value="1240"/>
</dbReference>
<feature type="coiled-coil region" evidence="1">
    <location>
        <begin position="487"/>
        <end position="588"/>
    </location>
</feature>
<dbReference type="InterPro" id="IPR058610">
    <property type="entry name" value="WIT1_2_N"/>
</dbReference>
<reference evidence="5 6" key="1">
    <citation type="submission" date="2017-09" db="EMBL/GenBank/DDBJ databases">
        <title>WGS assembly of Aquilegia coerulea Goldsmith.</title>
        <authorList>
            <person name="Hodges S."/>
            <person name="Kramer E."/>
            <person name="Nordborg M."/>
            <person name="Tomkins J."/>
            <person name="Borevitz J."/>
            <person name="Derieg N."/>
            <person name="Yan J."/>
            <person name="Mihaltcheva S."/>
            <person name="Hayes R.D."/>
            <person name="Rokhsar D."/>
        </authorList>
    </citation>
    <scope>NUCLEOTIDE SEQUENCE [LARGE SCALE GENOMIC DNA]</scope>
    <source>
        <strain evidence="6">cv. Goldsmith</strain>
    </source>
</reference>
<dbReference type="STRING" id="218851.A0A2G5F5T6"/>
<evidence type="ECO:0000259" key="4">
    <source>
        <dbReference type="Pfam" id="PF26581"/>
    </source>
</evidence>
<feature type="region of interest" description="Disordered" evidence="2">
    <location>
        <begin position="305"/>
        <end position="359"/>
    </location>
</feature>
<evidence type="ECO:0000256" key="1">
    <source>
        <dbReference type="SAM" id="Coils"/>
    </source>
</evidence>
<evidence type="ECO:0000256" key="3">
    <source>
        <dbReference type="SAM" id="Phobius"/>
    </source>
</evidence>
<dbReference type="OrthoDB" id="1936068at2759"/>
<organism evidence="5 6">
    <name type="scientific">Aquilegia coerulea</name>
    <name type="common">Rocky mountain columbine</name>
    <dbReference type="NCBI Taxonomy" id="218851"/>
    <lineage>
        <taxon>Eukaryota</taxon>
        <taxon>Viridiplantae</taxon>
        <taxon>Streptophyta</taxon>
        <taxon>Embryophyta</taxon>
        <taxon>Tracheophyta</taxon>
        <taxon>Spermatophyta</taxon>
        <taxon>Magnoliopsida</taxon>
        <taxon>Ranunculales</taxon>
        <taxon>Ranunculaceae</taxon>
        <taxon>Thalictroideae</taxon>
        <taxon>Aquilegia</taxon>
    </lineage>
</organism>
<evidence type="ECO:0000313" key="6">
    <source>
        <dbReference type="Proteomes" id="UP000230069"/>
    </source>
</evidence>
<dbReference type="PANTHER" id="PTHR35705">
    <property type="entry name" value="WPP DOMAIN-INTERACTING TAIL-ANCHORED PROTEIN 1"/>
    <property type="match status" value="1"/>
</dbReference>
<feature type="compositionally biased region" description="Basic and acidic residues" evidence="2">
    <location>
        <begin position="348"/>
        <end position="358"/>
    </location>
</feature>
<feature type="coiled-coil region" evidence="1">
    <location>
        <begin position="361"/>
        <end position="395"/>
    </location>
</feature>
<dbReference type="InterPro" id="IPR039976">
    <property type="entry name" value="WIT1/WIT2"/>
</dbReference>
<feature type="coiled-coil region" evidence="1">
    <location>
        <begin position="235"/>
        <end position="262"/>
    </location>
</feature>
<feature type="transmembrane region" description="Helical" evidence="3">
    <location>
        <begin position="676"/>
        <end position="693"/>
    </location>
</feature>
<keyword evidence="3" id="KW-1133">Transmembrane helix</keyword>
<name>A0A2G5F5T6_AQUCA</name>
<accession>A0A2G5F5T6</accession>
<sequence length="700" mass="78981">MSVDAAADFVENIDTGEPDALSENICLNDIVSLSSNGARMHEPGNAGEILTRVELDVAYCSEKLLNLHILLMQVSIRENENESLTVEKHDISEESAEKGLELDLLSGIINSELRELSDFMISLRTEIVDARQKNSNHEHVREDCAEIEDKLHDSEETLKQSQTQLEEMKMQFAQFQRTLSTFDGHGDGKDVNFTENGQFSPINTKLKMQTVEQQKHILRMLEKSLARELDMEKKLSDSRRNEEELKKKLHSTENELFWMEEETEVFFGRLFEAENAAELLMGISKGLMGRLQIVQFNLNGSVQREGDMRSKLQNSTDHVRTSESSLQNLEASSSEPDNFTQKNNLETSLKETEDKGTIDEASTLRKKMHLLEEQLKESETELQTAKASLEESQKEQIILSSKLSELLSVTEDLKGNVVKAESRAESLASKCTLLTETNIKLNKEMGSLSNDRSSLEKELRDSKIQLEHGKASSEASQEQQNMLYSAIDDMEHLIEDLKSRVSKAEIRAEKAEAKCAVLSETNLEINEELNFLRSRMECLEISLNQADDEKIETARDIGIRTTAISDLIMRLAMERERLQKKISSLVKANQILDTKPDKDPTVKLITENTPSTCVKASDEVEDYLASSFQVDKLSKDAPVFKSEAEAVVSTEDAIVGLSGAETVRSIDAWQLNSKHYLVPILILLFSIVAVYLFQLEKCPF</sequence>
<dbReference type="InParanoid" id="A0A2G5F5T6"/>
<protein>
    <recommendedName>
        <fullName evidence="4">WIT1/2 N-terminal helical bundle domain-containing protein</fullName>
    </recommendedName>
</protein>
<keyword evidence="3" id="KW-0812">Transmembrane</keyword>
<feature type="compositionally biased region" description="Polar residues" evidence="2">
    <location>
        <begin position="311"/>
        <end position="347"/>
    </location>
</feature>
<dbReference type="EMBL" id="KZ305019">
    <property type="protein sequence ID" value="PIA63339.1"/>
    <property type="molecule type" value="Genomic_DNA"/>
</dbReference>
<dbReference type="Pfam" id="PF26581">
    <property type="entry name" value="WIT1_2_N"/>
    <property type="match status" value="1"/>
</dbReference>
<evidence type="ECO:0000313" key="5">
    <source>
        <dbReference type="EMBL" id="PIA63339.1"/>
    </source>
</evidence>
<dbReference type="PANTHER" id="PTHR35705:SF1">
    <property type="entry name" value="WPP DOMAIN-INTERACTING TAIL-ANCHORED PROTEIN 1"/>
    <property type="match status" value="1"/>
</dbReference>
<feature type="domain" description="WIT1/2 N-terminal helical bundle" evidence="4">
    <location>
        <begin position="44"/>
        <end position="182"/>
    </location>
</feature>
<keyword evidence="6" id="KW-1185">Reference proteome</keyword>
<proteinExistence type="predicted"/>
<keyword evidence="1" id="KW-0175">Coiled coil</keyword>
<evidence type="ECO:0000256" key="2">
    <source>
        <dbReference type="SAM" id="MobiDB-lite"/>
    </source>
</evidence>
<dbReference type="SUPFAM" id="SSF57997">
    <property type="entry name" value="Tropomyosin"/>
    <property type="match status" value="1"/>
</dbReference>